<sequence length="469" mass="52588">MTFVSYAQNFEDIMLHRALKDVRRGFYVDVGAQHPVRDSVTKAFSLAGWRGINIEPVKHWFDMLEADRPHDINLNLAVAEGEGFLDLFEVTGTGLSTTDPTFAEEHRGQGHDVVAHRVPTITLDRIFAEHGVDQVHFLKVDCEGAERTALASCSFTTVRPWVVVVEATLPNSQVSVHDQWESLLLERDYTFVYNDGLNRYYVAAEHPDLLPAFALPPNVFDEFVRVGDKEAHDGLNDAHARLRAAIVEAAESRSTAASLAQHLHTMNEQYGQWRETEHAALASVSAERDHLVATLTEAQQTIERLTGTLADNARRMAGGHLRDHEQVDELLRRQHELIRQVEALTVDRTERDAFIAALTTSTSWRITAPLRAGRIVAGKGVRRLWRLGRPMVGRAARAARPAVKWTLRVPGVRAASRMVAGKESRLGRRVRSFLFPQPVQDQTTVPLAPTEQAEAVEAMLRRAIARRNR</sequence>
<dbReference type="InterPro" id="IPR029063">
    <property type="entry name" value="SAM-dependent_MTases_sf"/>
</dbReference>
<keyword evidence="3" id="KW-1185">Reference proteome</keyword>
<dbReference type="EMBL" id="CP017480">
    <property type="protein sequence ID" value="APG04433.1"/>
    <property type="molecule type" value="Genomic_DNA"/>
</dbReference>
<feature type="domain" description="Methyltransferase FkbM" evidence="1">
    <location>
        <begin position="29"/>
        <end position="190"/>
    </location>
</feature>
<protein>
    <recommendedName>
        <fullName evidence="1">Methyltransferase FkbM domain-containing protein</fullName>
    </recommendedName>
</protein>
<proteinExistence type="predicted"/>
<dbReference type="Proteomes" id="UP000182987">
    <property type="component" value="Chromosome"/>
</dbReference>
<evidence type="ECO:0000313" key="3">
    <source>
        <dbReference type="Proteomes" id="UP000182987"/>
    </source>
</evidence>
<reference evidence="3" key="1">
    <citation type="submission" date="2016-09" db="EMBL/GenBank/DDBJ databases">
        <authorList>
            <person name="Lysoe E."/>
        </authorList>
    </citation>
    <scope>NUCLEOTIDE SEQUENCE [LARGE SCALE GENOMIC DNA]</scope>
    <source>
        <strain evidence="3">LJ96T</strain>
    </source>
</reference>
<accession>A0A1L3ETN4</accession>
<organism evidence="2 3">
    <name type="scientific">Luteibacter rhizovicinus DSM 16549</name>
    <dbReference type="NCBI Taxonomy" id="1440763"/>
    <lineage>
        <taxon>Bacteria</taxon>
        <taxon>Pseudomonadati</taxon>
        <taxon>Pseudomonadota</taxon>
        <taxon>Gammaproteobacteria</taxon>
        <taxon>Lysobacterales</taxon>
        <taxon>Rhodanobacteraceae</taxon>
        <taxon>Luteibacter</taxon>
    </lineage>
</organism>
<dbReference type="Gene3D" id="3.40.50.150">
    <property type="entry name" value="Vaccinia Virus protein VP39"/>
    <property type="match status" value="1"/>
</dbReference>
<dbReference type="SUPFAM" id="SSF53335">
    <property type="entry name" value="S-adenosyl-L-methionine-dependent methyltransferases"/>
    <property type="match status" value="1"/>
</dbReference>
<evidence type="ECO:0000313" key="2">
    <source>
        <dbReference type="EMBL" id="APG04433.1"/>
    </source>
</evidence>
<evidence type="ECO:0000259" key="1">
    <source>
        <dbReference type="Pfam" id="PF05050"/>
    </source>
</evidence>
<dbReference type="STRING" id="1440763.BJI69_11335"/>
<gene>
    <name evidence="2" type="ORF">BJI69_11335</name>
</gene>
<dbReference type="InterPro" id="IPR006342">
    <property type="entry name" value="FkbM_mtfrase"/>
</dbReference>
<dbReference type="Pfam" id="PF05050">
    <property type="entry name" value="Methyltransf_21"/>
    <property type="match status" value="1"/>
</dbReference>
<dbReference type="AlphaFoldDB" id="A0A1L3ETN4"/>
<name>A0A1L3ETN4_9GAMM</name>
<dbReference type="KEGG" id="lrz:BJI69_11335"/>
<dbReference type="NCBIfam" id="TIGR01444">
    <property type="entry name" value="fkbM_fam"/>
    <property type="match status" value="1"/>
</dbReference>